<name>A0A1A0VE50_9MYCO</name>
<dbReference type="PANTHER" id="PTHR48079:SF9">
    <property type="entry name" value="PUTATIVE-RELATED"/>
    <property type="match status" value="1"/>
</dbReference>
<sequence>MRVFITGATGFIGSAVVAELLADGHDVLGLARSDAGAQALQKAGAQVHRGDIEDLNGLRRAAADADGVIHTAFFHGISHPGISTRLRIVLGGSPRNVMARFAAASVGADLRAIETFGAVLEGTGRPLVVAFPTMALASGHLVTEQEAPDPGSPGAARIPSEEAALALASRGVRASVLRIPPSVHGHGDAAMVPRLIGIARKKRASAYVGDGQNRWPAVHRSDAAHLFTLALHKGSAGPRYHAVAEDGVPMRAIAAVIAENLDVPITAIGQDKASAHFGWLAPFVSTDNHVSSTLTQQELGWRPTQPGLLTDLNRAGYFTSA</sequence>
<dbReference type="GO" id="GO:0005737">
    <property type="term" value="C:cytoplasm"/>
    <property type="evidence" value="ECO:0007669"/>
    <property type="project" value="TreeGrafter"/>
</dbReference>
<comment type="caution">
    <text evidence="2">The sequence shown here is derived from an EMBL/GenBank/DDBJ whole genome shotgun (WGS) entry which is preliminary data.</text>
</comment>
<dbReference type="GO" id="GO:0004029">
    <property type="term" value="F:aldehyde dehydrogenase (NAD+) activity"/>
    <property type="evidence" value="ECO:0007669"/>
    <property type="project" value="TreeGrafter"/>
</dbReference>
<organism evidence="2 3">
    <name type="scientific">Mycobacterium colombiense</name>
    <dbReference type="NCBI Taxonomy" id="339268"/>
    <lineage>
        <taxon>Bacteria</taxon>
        <taxon>Bacillati</taxon>
        <taxon>Actinomycetota</taxon>
        <taxon>Actinomycetes</taxon>
        <taxon>Mycobacteriales</taxon>
        <taxon>Mycobacteriaceae</taxon>
        <taxon>Mycobacterium</taxon>
        <taxon>Mycobacterium avium complex (MAC)</taxon>
    </lineage>
</organism>
<dbReference type="CDD" id="cd05262">
    <property type="entry name" value="SDR_a7"/>
    <property type="match status" value="1"/>
</dbReference>
<proteinExistence type="predicted"/>
<feature type="domain" description="NAD-dependent epimerase/dehydratase" evidence="1">
    <location>
        <begin position="3"/>
        <end position="73"/>
    </location>
</feature>
<dbReference type="SUPFAM" id="SSF51735">
    <property type="entry name" value="NAD(P)-binding Rossmann-fold domains"/>
    <property type="match status" value="1"/>
</dbReference>
<dbReference type="InterPro" id="IPR051783">
    <property type="entry name" value="NAD(P)-dependent_oxidoreduct"/>
</dbReference>
<protein>
    <submittedName>
        <fullName evidence="2">3-beta hydroxysteroid dehydrogenase</fullName>
    </submittedName>
</protein>
<evidence type="ECO:0000259" key="1">
    <source>
        <dbReference type="Pfam" id="PF01370"/>
    </source>
</evidence>
<reference evidence="2 3" key="1">
    <citation type="submission" date="2016-06" db="EMBL/GenBank/DDBJ databases">
        <authorList>
            <person name="Kjaerup R.B."/>
            <person name="Dalgaard T.S."/>
            <person name="Juul-Madsen H.R."/>
        </authorList>
    </citation>
    <scope>NUCLEOTIDE SEQUENCE [LARGE SCALE GENOMIC DNA]</scope>
    <source>
        <strain evidence="2 3">852002-51834_SCH5396731</strain>
    </source>
</reference>
<evidence type="ECO:0000313" key="3">
    <source>
        <dbReference type="Proteomes" id="UP000091914"/>
    </source>
</evidence>
<dbReference type="RefSeq" id="WP_064883274.1">
    <property type="nucleotide sequence ID" value="NZ_LZSX01000077.1"/>
</dbReference>
<dbReference type="AlphaFoldDB" id="A0A1A0VE50"/>
<dbReference type="PANTHER" id="PTHR48079">
    <property type="entry name" value="PROTEIN YEEZ"/>
    <property type="match status" value="1"/>
</dbReference>
<feature type="domain" description="NAD-dependent epimerase/dehydratase" evidence="1">
    <location>
        <begin position="154"/>
        <end position="241"/>
    </location>
</feature>
<accession>A0A1A0VE50</accession>
<dbReference type="InterPro" id="IPR036291">
    <property type="entry name" value="NAD(P)-bd_dom_sf"/>
</dbReference>
<dbReference type="Proteomes" id="UP000091914">
    <property type="component" value="Unassembled WGS sequence"/>
</dbReference>
<dbReference type="Pfam" id="PF01370">
    <property type="entry name" value="Epimerase"/>
    <property type="match status" value="2"/>
</dbReference>
<dbReference type="OrthoDB" id="9787292at2"/>
<dbReference type="InterPro" id="IPR001509">
    <property type="entry name" value="Epimerase_deHydtase"/>
</dbReference>
<dbReference type="EMBL" id="LZSX01000077">
    <property type="protein sequence ID" value="OBB81479.1"/>
    <property type="molecule type" value="Genomic_DNA"/>
</dbReference>
<evidence type="ECO:0000313" key="2">
    <source>
        <dbReference type="EMBL" id="OBB81479.1"/>
    </source>
</evidence>
<gene>
    <name evidence="2" type="ORF">A5760_16485</name>
</gene>
<dbReference type="Gene3D" id="3.40.50.720">
    <property type="entry name" value="NAD(P)-binding Rossmann-like Domain"/>
    <property type="match status" value="1"/>
</dbReference>